<dbReference type="PROSITE" id="PS00211">
    <property type="entry name" value="ABC_TRANSPORTER_1"/>
    <property type="match status" value="1"/>
</dbReference>
<evidence type="ECO:0000313" key="6">
    <source>
        <dbReference type="EMBL" id="SCF36367.1"/>
    </source>
</evidence>
<dbReference type="GO" id="GO:0016887">
    <property type="term" value="F:ATP hydrolysis activity"/>
    <property type="evidence" value="ECO:0007669"/>
    <property type="project" value="InterPro"/>
</dbReference>
<dbReference type="SUPFAM" id="SSF52540">
    <property type="entry name" value="P-loop containing nucleoside triphosphate hydrolases"/>
    <property type="match status" value="1"/>
</dbReference>
<feature type="domain" description="ABC transporter" evidence="5">
    <location>
        <begin position="6"/>
        <end position="243"/>
    </location>
</feature>
<protein>
    <submittedName>
        <fullName evidence="6">NitT/TauT family transport system ATP-binding protein</fullName>
    </submittedName>
</protein>
<accession>A0A1C4ZTM6</accession>
<evidence type="ECO:0000256" key="3">
    <source>
        <dbReference type="ARBA" id="ARBA00022840"/>
    </source>
</evidence>
<proteinExistence type="predicted"/>
<dbReference type="InterPro" id="IPR003593">
    <property type="entry name" value="AAA+_ATPase"/>
</dbReference>
<dbReference type="InterPro" id="IPR017871">
    <property type="entry name" value="ABC_transporter-like_CS"/>
</dbReference>
<name>A0A1C4ZTM6_9ACTN</name>
<dbReference type="Pfam" id="PF00005">
    <property type="entry name" value="ABC_tran"/>
    <property type="match status" value="1"/>
</dbReference>
<dbReference type="InterPro" id="IPR050166">
    <property type="entry name" value="ABC_transporter_ATP-bind"/>
</dbReference>
<dbReference type="Gene3D" id="3.40.50.300">
    <property type="entry name" value="P-loop containing nucleotide triphosphate hydrolases"/>
    <property type="match status" value="1"/>
</dbReference>
<feature type="region of interest" description="Disordered" evidence="4">
    <location>
        <begin position="264"/>
        <end position="362"/>
    </location>
</feature>
<dbReference type="InterPro" id="IPR027417">
    <property type="entry name" value="P-loop_NTPase"/>
</dbReference>
<sequence>MSDDKVRFDRVTKTFPVRAGRRASAGAVTALDQLTLGVRPGEFLVVVGPSGCGKSTLLDLLGGLSRPTSGEVLVDGRPVTGPGLDRGIVFQQYALLPWRTAAGNVAFGLEAKGVPRAERAELVAHHLDLVGLGGFAERYPHELSGGMKQRVAIARSLAYDPDILLMDEPFAALDAQTRDSLQDELVRIWQHTGKTIVFITHGIDEAVYLGQRVAVMTSRPGRIKQVIEIGLGDRGATEDVRSSDAFRHHRHEIWTLLRDEVRAAQSAERPPARPTVGRPGRTPWRALLDRSTPAPDHPGRSADTRPGPAEPVDVGQPPRAAAPEAGRSAGTAGDGGRTPAVADADADRAAPAATRTEEARVG</sequence>
<evidence type="ECO:0000256" key="4">
    <source>
        <dbReference type="SAM" id="MobiDB-lite"/>
    </source>
</evidence>
<dbReference type="SMART" id="SM00382">
    <property type="entry name" value="AAA"/>
    <property type="match status" value="1"/>
</dbReference>
<keyword evidence="2" id="KW-0547">Nucleotide-binding</keyword>
<dbReference type="AlphaFoldDB" id="A0A1C4ZTM6"/>
<reference evidence="6 7" key="1">
    <citation type="submission" date="2016-06" db="EMBL/GenBank/DDBJ databases">
        <authorList>
            <person name="Kjaerup R.B."/>
            <person name="Dalgaard T.S."/>
            <person name="Juul-Madsen H.R."/>
        </authorList>
    </citation>
    <scope>NUCLEOTIDE SEQUENCE [LARGE SCALE GENOMIC DNA]</scope>
    <source>
        <strain evidence="6 7">DSM 43821</strain>
    </source>
</reference>
<dbReference type="InterPro" id="IPR003439">
    <property type="entry name" value="ABC_transporter-like_ATP-bd"/>
</dbReference>
<organism evidence="6 7">
    <name type="scientific">Micromonospora purpureochromogenes</name>
    <dbReference type="NCBI Taxonomy" id="47872"/>
    <lineage>
        <taxon>Bacteria</taxon>
        <taxon>Bacillati</taxon>
        <taxon>Actinomycetota</taxon>
        <taxon>Actinomycetes</taxon>
        <taxon>Micromonosporales</taxon>
        <taxon>Micromonosporaceae</taxon>
        <taxon>Micromonospora</taxon>
    </lineage>
</organism>
<dbReference type="GO" id="GO:0005524">
    <property type="term" value="F:ATP binding"/>
    <property type="evidence" value="ECO:0007669"/>
    <property type="project" value="UniProtKB-KW"/>
</dbReference>
<dbReference type="Proteomes" id="UP000198228">
    <property type="component" value="Chromosome I"/>
</dbReference>
<evidence type="ECO:0000256" key="2">
    <source>
        <dbReference type="ARBA" id="ARBA00022741"/>
    </source>
</evidence>
<evidence type="ECO:0000259" key="5">
    <source>
        <dbReference type="PROSITE" id="PS50893"/>
    </source>
</evidence>
<evidence type="ECO:0000256" key="1">
    <source>
        <dbReference type="ARBA" id="ARBA00022448"/>
    </source>
</evidence>
<dbReference type="RefSeq" id="WP_231925139.1">
    <property type="nucleotide sequence ID" value="NZ_LT607410.1"/>
</dbReference>
<dbReference type="PANTHER" id="PTHR42788">
    <property type="entry name" value="TAURINE IMPORT ATP-BINDING PROTEIN-RELATED"/>
    <property type="match status" value="1"/>
</dbReference>
<dbReference type="CDD" id="cd03293">
    <property type="entry name" value="ABC_NrtD_SsuB_transporters"/>
    <property type="match status" value="1"/>
</dbReference>
<dbReference type="PROSITE" id="PS50893">
    <property type="entry name" value="ABC_TRANSPORTER_2"/>
    <property type="match status" value="1"/>
</dbReference>
<gene>
    <name evidence="6" type="ORF">GA0074696_4878</name>
</gene>
<keyword evidence="1" id="KW-0813">Transport</keyword>
<dbReference type="PANTHER" id="PTHR42788:SF13">
    <property type="entry name" value="ALIPHATIC SULFONATES IMPORT ATP-BINDING PROTEIN SSUB"/>
    <property type="match status" value="1"/>
</dbReference>
<evidence type="ECO:0000313" key="7">
    <source>
        <dbReference type="Proteomes" id="UP000198228"/>
    </source>
</evidence>
<feature type="compositionally biased region" description="Low complexity" evidence="4">
    <location>
        <begin position="337"/>
        <end position="354"/>
    </location>
</feature>
<keyword evidence="3 6" id="KW-0067">ATP-binding</keyword>
<dbReference type="EMBL" id="LT607410">
    <property type="protein sequence ID" value="SCF36367.1"/>
    <property type="molecule type" value="Genomic_DNA"/>
</dbReference>